<comment type="caution">
    <text evidence="4">The sequence shown here is derived from an EMBL/GenBank/DDBJ whole genome shotgun (WGS) entry which is preliminary data.</text>
</comment>
<feature type="repeat" description="ANK" evidence="3">
    <location>
        <begin position="168"/>
        <end position="200"/>
    </location>
</feature>
<dbReference type="InterPro" id="IPR002110">
    <property type="entry name" value="Ankyrin_rpt"/>
</dbReference>
<dbReference type="SMART" id="SM00248">
    <property type="entry name" value="ANK"/>
    <property type="match status" value="4"/>
</dbReference>
<organism evidence="4 5">
    <name type="scientific">Extremus antarcticus</name>
    <dbReference type="NCBI Taxonomy" id="702011"/>
    <lineage>
        <taxon>Eukaryota</taxon>
        <taxon>Fungi</taxon>
        <taxon>Dikarya</taxon>
        <taxon>Ascomycota</taxon>
        <taxon>Pezizomycotina</taxon>
        <taxon>Dothideomycetes</taxon>
        <taxon>Dothideomycetidae</taxon>
        <taxon>Mycosphaerellales</taxon>
        <taxon>Extremaceae</taxon>
        <taxon>Extremus</taxon>
    </lineage>
</organism>
<evidence type="ECO:0008006" key="6">
    <source>
        <dbReference type="Google" id="ProtNLM"/>
    </source>
</evidence>
<dbReference type="InterPro" id="IPR036770">
    <property type="entry name" value="Ankyrin_rpt-contain_sf"/>
</dbReference>
<dbReference type="PANTHER" id="PTHR24198">
    <property type="entry name" value="ANKYRIN REPEAT AND PROTEIN KINASE DOMAIN-CONTAINING PROTEIN"/>
    <property type="match status" value="1"/>
</dbReference>
<protein>
    <recommendedName>
        <fullName evidence="6">Ankyrin repeat protein</fullName>
    </recommendedName>
</protein>
<accession>A0AAJ0DEZ3</accession>
<evidence type="ECO:0000313" key="4">
    <source>
        <dbReference type="EMBL" id="KAK3048809.1"/>
    </source>
</evidence>
<dbReference type="SUPFAM" id="SSF48403">
    <property type="entry name" value="Ankyrin repeat"/>
    <property type="match status" value="1"/>
</dbReference>
<dbReference type="Pfam" id="PF12796">
    <property type="entry name" value="Ank_2"/>
    <property type="match status" value="1"/>
</dbReference>
<evidence type="ECO:0000256" key="3">
    <source>
        <dbReference type="PROSITE-ProRule" id="PRU00023"/>
    </source>
</evidence>
<proteinExistence type="predicted"/>
<evidence type="ECO:0000256" key="1">
    <source>
        <dbReference type="ARBA" id="ARBA00022737"/>
    </source>
</evidence>
<dbReference type="PROSITE" id="PS50297">
    <property type="entry name" value="ANK_REP_REGION"/>
    <property type="match status" value="2"/>
</dbReference>
<feature type="repeat" description="ANK" evidence="3">
    <location>
        <begin position="250"/>
        <end position="279"/>
    </location>
</feature>
<reference evidence="4" key="1">
    <citation type="submission" date="2023-04" db="EMBL/GenBank/DDBJ databases">
        <title>Black Yeasts Isolated from many extreme environments.</title>
        <authorList>
            <person name="Coleine C."/>
            <person name="Stajich J.E."/>
            <person name="Selbmann L."/>
        </authorList>
    </citation>
    <scope>NUCLEOTIDE SEQUENCE</scope>
    <source>
        <strain evidence="4">CCFEE 5312</strain>
    </source>
</reference>
<dbReference type="EMBL" id="JAWDJX010000045">
    <property type="protein sequence ID" value="KAK3048809.1"/>
    <property type="molecule type" value="Genomic_DNA"/>
</dbReference>
<dbReference type="AlphaFoldDB" id="A0AAJ0DEZ3"/>
<sequence>MDRATLEAMGINFTAGLDRTPVPPTPAYDSPSVYFEVDQAIEEVEQAAIIGDLSAVKVTLAMLRAISPRNDGALLQPGSSLLFAIENGHEQVVGFLFSERVTLGDSHVKLATNKRNIPILASLLQHGWKINDELAWATPPALAFAIEDLELTTWFLAHGADPMARCLSGLSPFNVAMQFAPFPVIEMLFAHGASVNASDTLVHAVRRDAGDQVNLLNHLLDRGGRSVINELMYEKIPLAYQLQKWFALGTPLHEAGEHGKLDVAKLLVGNGADFRIKDSLGETALERARRNKHDEVVHYLQQLNRKPTSQL</sequence>
<keyword evidence="1" id="KW-0677">Repeat</keyword>
<dbReference type="PANTHER" id="PTHR24198:SF165">
    <property type="entry name" value="ANKYRIN REPEAT-CONTAINING PROTEIN-RELATED"/>
    <property type="match status" value="1"/>
</dbReference>
<dbReference type="PROSITE" id="PS50088">
    <property type="entry name" value="ANK_REPEAT"/>
    <property type="match status" value="2"/>
</dbReference>
<gene>
    <name evidence="4" type="ORF">LTR09_009921</name>
</gene>
<dbReference type="Proteomes" id="UP001271007">
    <property type="component" value="Unassembled WGS sequence"/>
</dbReference>
<dbReference type="Gene3D" id="1.25.40.20">
    <property type="entry name" value="Ankyrin repeat-containing domain"/>
    <property type="match status" value="1"/>
</dbReference>
<name>A0AAJ0DEZ3_9PEZI</name>
<keyword evidence="2 3" id="KW-0040">ANK repeat</keyword>
<keyword evidence="5" id="KW-1185">Reference proteome</keyword>
<evidence type="ECO:0000256" key="2">
    <source>
        <dbReference type="ARBA" id="ARBA00023043"/>
    </source>
</evidence>
<evidence type="ECO:0000313" key="5">
    <source>
        <dbReference type="Proteomes" id="UP001271007"/>
    </source>
</evidence>